<dbReference type="RefSeq" id="YP_001687011.1">
    <property type="nucleotide sequence ID" value="NC_010356.1"/>
</dbReference>
<keyword evidence="1" id="KW-0812">Transmembrane</keyword>
<feature type="transmembrane region" description="Helical" evidence="1">
    <location>
        <begin position="369"/>
        <end position="389"/>
    </location>
</feature>
<reference evidence="2 3" key="1">
    <citation type="journal article" date="2016" name="J. Gen. Virol.">
        <title>Comprehensive annotation of Glossina pallidipes salivary gland hypertrophy virus from Ethiopian tsetse flies: a proteogenomics approach.</title>
        <authorList>
            <person name="Abd-Alla A.M."/>
            <person name="Kariithi H.M."/>
            <person name="Cousserans F."/>
            <person name="Parker N.J."/>
            <person name="Ince I.A."/>
            <person name="Scully E.D."/>
            <person name="Boeren S."/>
            <person name="Geib S.M."/>
            <person name="Mekonnen S."/>
            <person name="Vlak J.M."/>
            <person name="Parker A.G."/>
            <person name="Vreysen M.J."/>
            <person name="Bergoin M."/>
        </authorList>
    </citation>
    <scope>NUCLEOTIDE SEQUENCE [LARGE SCALE GENOMIC DNA]</scope>
    <source>
        <strain evidence="2 3">Ethiopian</strain>
    </source>
</reference>
<proteinExistence type="predicted"/>
<feature type="transmembrane region" description="Helical" evidence="1">
    <location>
        <begin position="70"/>
        <end position="91"/>
    </location>
</feature>
<feature type="transmembrane region" description="Helical" evidence="1">
    <location>
        <begin position="12"/>
        <end position="31"/>
    </location>
</feature>
<organismHost>
    <name type="scientific">Glossina</name>
    <name type="common">tsetse flies</name>
    <dbReference type="NCBI Taxonomy" id="7393"/>
</organismHost>
<feature type="transmembrane region" description="Helical" evidence="1">
    <location>
        <begin position="43"/>
        <end position="63"/>
    </location>
</feature>
<keyword evidence="1" id="KW-1133">Transmembrane helix</keyword>
<feature type="transmembrane region" description="Helical" evidence="1">
    <location>
        <begin position="168"/>
        <end position="186"/>
    </location>
</feature>
<protein>
    <submittedName>
        <fullName evidence="2">Uncharacterized protein</fullName>
    </submittedName>
</protein>
<gene>
    <name evidence="2" type="ORF">GpSGHVEth070</name>
</gene>
<evidence type="ECO:0000256" key="1">
    <source>
        <dbReference type="SAM" id="Phobius"/>
    </source>
</evidence>
<dbReference type="KEGG" id="vg:5950898"/>
<accession>A0A109QST7</accession>
<feature type="transmembrane region" description="Helical" evidence="1">
    <location>
        <begin position="337"/>
        <end position="357"/>
    </location>
</feature>
<evidence type="ECO:0000313" key="2">
    <source>
        <dbReference type="EMBL" id="AMB48674.1"/>
    </source>
</evidence>
<feature type="transmembrane region" description="Helical" evidence="1">
    <location>
        <begin position="264"/>
        <end position="281"/>
    </location>
</feature>
<sequence>MKTTSIAVKNKCIILIIYYIIYIMNKCNIFARLYLKNDFQNNSLFLLLLLMILIVKFNFIYILEPLFKKIQYQIILTVIYMYFEIPIGNILTQKWMDGDDNDYSIKVALMAFLDLNFTESTIIRSISVMAVLQLCEKISKLCYLVCIYISYFFYNNNQINNIYNLNNFFNYFLLVFNLILGAMVIWSNVEREQRIVIEETPTATTSIPPPRIAGTTFVKQKSLPTFSSKPRPLRKTKSFNVDVLWLKSETDDDVEEIKITSENWHYLIFSSFIMGGIFFIHKSSDYDIESEFYNIHVINNSHYNMLFKLLISTLQVTMAIYSVYVSQMSLNKRTIHFLLSVSIRTIAITIFKTYPMFFRNNNNCDDNNFIQLILIGDILTRVCFASILFKTYNTTNRNPKTCFFKFNKFLLLNSGFILFILSMAIKYHFNNIKYIKQYIFILYSYILFILTILAYIYFKIFLNT</sequence>
<feature type="transmembrane region" description="Helical" evidence="1">
    <location>
        <begin position="301"/>
        <end position="325"/>
    </location>
</feature>
<keyword evidence="1" id="KW-0472">Membrane</keyword>
<dbReference type="Proteomes" id="UP000282469">
    <property type="component" value="Segment"/>
</dbReference>
<feature type="transmembrane region" description="Helical" evidence="1">
    <location>
        <begin position="435"/>
        <end position="458"/>
    </location>
</feature>
<organism evidence="2 3">
    <name type="scientific">Glossina hytrovirus (isolate Glossina pallidipes/Ethiopia/Seibersdorf/-)</name>
    <name type="common">GHV</name>
    <dbReference type="NCBI Taxonomy" id="379529"/>
    <lineage>
        <taxon>Viruses</taxon>
        <taxon>Viruses incertae sedis</taxon>
        <taxon>Naldaviricetes</taxon>
        <taxon>Lefavirales</taxon>
        <taxon>Hytrosaviridae</taxon>
        <taxon>Glossinavirus</taxon>
        <taxon>Glossinavirus glopallidipedis</taxon>
    </lineage>
</organism>
<feature type="transmembrane region" description="Helical" evidence="1">
    <location>
        <begin position="410"/>
        <end position="429"/>
    </location>
</feature>
<dbReference type="EMBL" id="KU050077">
    <property type="protein sequence ID" value="AMB48674.1"/>
    <property type="molecule type" value="Genomic_DNA"/>
</dbReference>
<name>A0A109QST7_GHVS</name>
<evidence type="ECO:0000313" key="3">
    <source>
        <dbReference type="Proteomes" id="UP000282469"/>
    </source>
</evidence>